<dbReference type="Pfam" id="PF00501">
    <property type="entry name" value="AMP-binding"/>
    <property type="match status" value="1"/>
</dbReference>
<dbReference type="Proteomes" id="UP001597187">
    <property type="component" value="Unassembled WGS sequence"/>
</dbReference>
<dbReference type="PANTHER" id="PTHR43767:SF1">
    <property type="entry name" value="NONRIBOSOMAL PEPTIDE SYNTHASE PES1 (EUROFUNG)-RELATED"/>
    <property type="match status" value="1"/>
</dbReference>
<evidence type="ECO:0000313" key="5">
    <source>
        <dbReference type="EMBL" id="MFD1512368.1"/>
    </source>
</evidence>
<evidence type="ECO:0000259" key="3">
    <source>
        <dbReference type="Pfam" id="PF00501"/>
    </source>
</evidence>
<dbReference type="RefSeq" id="WP_250872347.1">
    <property type="nucleotide sequence ID" value="NZ_JALXFV010000002.1"/>
</dbReference>
<dbReference type="SUPFAM" id="SSF56801">
    <property type="entry name" value="Acetyl-CoA synthetase-like"/>
    <property type="match status" value="1"/>
</dbReference>
<dbReference type="AlphaFoldDB" id="A0ABD6AS50"/>
<dbReference type="Gene3D" id="3.40.50.12780">
    <property type="entry name" value="N-terminal domain of ligase-like"/>
    <property type="match status" value="1"/>
</dbReference>
<feature type="domain" description="AMP-dependent synthetase/ligase" evidence="3">
    <location>
        <begin position="10"/>
        <end position="384"/>
    </location>
</feature>
<evidence type="ECO:0000313" key="6">
    <source>
        <dbReference type="Proteomes" id="UP001597187"/>
    </source>
</evidence>
<protein>
    <submittedName>
        <fullName evidence="5">Long-chain-fatty-acid--CoA ligase</fullName>
        <ecNumber evidence="5">6.2.1.3</ecNumber>
    </submittedName>
</protein>
<dbReference type="InterPro" id="IPR020845">
    <property type="entry name" value="AMP-binding_CS"/>
</dbReference>
<dbReference type="GO" id="GO:0004467">
    <property type="term" value="F:long-chain fatty acid-CoA ligase activity"/>
    <property type="evidence" value="ECO:0007669"/>
    <property type="project" value="UniProtKB-EC"/>
</dbReference>
<dbReference type="InterPro" id="IPR050237">
    <property type="entry name" value="ATP-dep_AMP-bd_enzyme"/>
</dbReference>
<accession>A0ABD6AS50</accession>
<evidence type="ECO:0000259" key="4">
    <source>
        <dbReference type="Pfam" id="PF13193"/>
    </source>
</evidence>
<dbReference type="InterPro" id="IPR025110">
    <property type="entry name" value="AMP-bd_C"/>
</dbReference>
<dbReference type="CDD" id="cd17631">
    <property type="entry name" value="FACL_FadD13-like"/>
    <property type="match status" value="1"/>
</dbReference>
<keyword evidence="6" id="KW-1185">Reference proteome</keyword>
<dbReference type="FunFam" id="3.30.300.30:FF:000008">
    <property type="entry name" value="2,3-dihydroxybenzoate-AMP ligase"/>
    <property type="match status" value="1"/>
</dbReference>
<sequence length="523" mass="57426">MHPTIADTLELSARRYPDRDALVYPRKGQRWTFAEFDERVNRLANALAESGVGHGDRVSTLLFNGTEIVLTVYACAKLGAVFNPLNYRLKAGEVEYILNDAESSVVVFEDATRGAIEGARDSLETVETFLTVDGPASTGDVSGDLPEYAADFYATVEDASADRPDTTVVEDDVYAFIYTSGTTGRPKGVVHEHRSMVEHSIICLAESGIDKSDVGLSCLPLYHCAELHANMFPRVHVGATSVVHHEFDPVAVLQAIDEYEVTQMFAAPTAWNALAQVAPDLDADVSSLAIGFYGASPMPRRVLDACREQFTENYLQAYGMTEIGPCGTFQHPDEQVPKQGSAGLAALNHDLRVVTPDGHPTDTVEQGAIGEVLFAGPCTMREYWNRPEATERSLREADGRTWYYSGDLGYQDEDGYLYVVDRKDDMIISGGENIYPTEVEDVLFAHDAVVEAAVVGQPDEEWGELVTAYVVADGDVTAADLEAYCKRSDDLADFKRPRAYEFVDELPKNPSGKVQKFKLRDGE</sequence>
<evidence type="ECO:0000256" key="1">
    <source>
        <dbReference type="ARBA" id="ARBA00006432"/>
    </source>
</evidence>
<feature type="domain" description="AMP-binding enzyme C-terminal" evidence="4">
    <location>
        <begin position="438"/>
        <end position="513"/>
    </location>
</feature>
<reference evidence="5 6" key="1">
    <citation type="journal article" date="2019" name="Int. J. Syst. Evol. Microbiol.">
        <title>The Global Catalogue of Microorganisms (GCM) 10K type strain sequencing project: providing services to taxonomists for standard genome sequencing and annotation.</title>
        <authorList>
            <consortium name="The Broad Institute Genomics Platform"/>
            <consortium name="The Broad Institute Genome Sequencing Center for Infectious Disease"/>
            <person name="Wu L."/>
            <person name="Ma J."/>
        </authorList>
    </citation>
    <scope>NUCLEOTIDE SEQUENCE [LARGE SCALE GENOMIC DNA]</scope>
    <source>
        <strain evidence="5 6">CGMCC 1.12563</strain>
    </source>
</reference>
<dbReference type="PANTHER" id="PTHR43767">
    <property type="entry name" value="LONG-CHAIN-FATTY-ACID--COA LIGASE"/>
    <property type="match status" value="1"/>
</dbReference>
<proteinExistence type="inferred from homology"/>
<dbReference type="Gene3D" id="3.30.300.30">
    <property type="match status" value="1"/>
</dbReference>
<keyword evidence="2 5" id="KW-0436">Ligase</keyword>
<dbReference type="InterPro" id="IPR045851">
    <property type="entry name" value="AMP-bd_C_sf"/>
</dbReference>
<dbReference type="EC" id="6.2.1.3" evidence="5"/>
<gene>
    <name evidence="5" type="ORF">ACFSBT_03625</name>
</gene>
<dbReference type="NCBIfam" id="NF004837">
    <property type="entry name" value="PRK06187.1"/>
    <property type="match status" value="1"/>
</dbReference>
<name>A0ABD6AS50_9EURY</name>
<dbReference type="EMBL" id="JBHUDC010000002">
    <property type="protein sequence ID" value="MFD1512368.1"/>
    <property type="molecule type" value="Genomic_DNA"/>
</dbReference>
<dbReference type="InterPro" id="IPR042099">
    <property type="entry name" value="ANL_N_sf"/>
</dbReference>
<comment type="similarity">
    <text evidence="1">Belongs to the ATP-dependent AMP-binding enzyme family.</text>
</comment>
<evidence type="ECO:0000256" key="2">
    <source>
        <dbReference type="ARBA" id="ARBA00022598"/>
    </source>
</evidence>
<dbReference type="PROSITE" id="PS00455">
    <property type="entry name" value="AMP_BINDING"/>
    <property type="match status" value="1"/>
</dbReference>
<comment type="caution">
    <text evidence="5">The sequence shown here is derived from an EMBL/GenBank/DDBJ whole genome shotgun (WGS) entry which is preliminary data.</text>
</comment>
<dbReference type="Pfam" id="PF13193">
    <property type="entry name" value="AMP-binding_C"/>
    <property type="match status" value="1"/>
</dbReference>
<dbReference type="InterPro" id="IPR000873">
    <property type="entry name" value="AMP-dep_synth/lig_dom"/>
</dbReference>
<organism evidence="5 6">
    <name type="scientific">Halomarina rubra</name>
    <dbReference type="NCBI Taxonomy" id="2071873"/>
    <lineage>
        <taxon>Archaea</taxon>
        <taxon>Methanobacteriati</taxon>
        <taxon>Methanobacteriota</taxon>
        <taxon>Stenosarchaea group</taxon>
        <taxon>Halobacteria</taxon>
        <taxon>Halobacteriales</taxon>
        <taxon>Natronomonadaceae</taxon>
        <taxon>Halomarina</taxon>
    </lineage>
</organism>